<dbReference type="EMBL" id="JABBWE010000020">
    <property type="protein sequence ID" value="KAG1796058.1"/>
    <property type="molecule type" value="Genomic_DNA"/>
</dbReference>
<reference evidence="2" key="1">
    <citation type="journal article" date="2020" name="New Phytol.">
        <title>Comparative genomics reveals dynamic genome evolution in host specialist ectomycorrhizal fungi.</title>
        <authorList>
            <person name="Lofgren L.A."/>
            <person name="Nguyen N.H."/>
            <person name="Vilgalys R."/>
            <person name="Ruytinx J."/>
            <person name="Liao H.L."/>
            <person name="Branco S."/>
            <person name="Kuo A."/>
            <person name="LaButti K."/>
            <person name="Lipzen A."/>
            <person name="Andreopoulos W."/>
            <person name="Pangilinan J."/>
            <person name="Riley R."/>
            <person name="Hundley H."/>
            <person name="Na H."/>
            <person name="Barry K."/>
            <person name="Grigoriev I.V."/>
            <person name="Stajich J.E."/>
            <person name="Kennedy P.G."/>
        </authorList>
    </citation>
    <scope>NUCLEOTIDE SEQUENCE</scope>
    <source>
        <strain evidence="2">S12</strain>
    </source>
</reference>
<feature type="compositionally biased region" description="Basic and acidic residues" evidence="1">
    <location>
        <begin position="219"/>
        <end position="241"/>
    </location>
</feature>
<name>A0A9P7DJR3_9AGAM</name>
<evidence type="ECO:0000313" key="3">
    <source>
        <dbReference type="Proteomes" id="UP000719766"/>
    </source>
</evidence>
<evidence type="ECO:0000256" key="1">
    <source>
        <dbReference type="SAM" id="MobiDB-lite"/>
    </source>
</evidence>
<evidence type="ECO:0000313" key="2">
    <source>
        <dbReference type="EMBL" id="KAG1796058.1"/>
    </source>
</evidence>
<accession>A0A9P7DJR3</accession>
<dbReference type="AlphaFoldDB" id="A0A9P7DJR3"/>
<gene>
    <name evidence="2" type="ORF">HD556DRAFT_1441895</name>
</gene>
<organism evidence="2 3">
    <name type="scientific">Suillus plorans</name>
    <dbReference type="NCBI Taxonomy" id="116603"/>
    <lineage>
        <taxon>Eukaryota</taxon>
        <taxon>Fungi</taxon>
        <taxon>Dikarya</taxon>
        <taxon>Basidiomycota</taxon>
        <taxon>Agaricomycotina</taxon>
        <taxon>Agaricomycetes</taxon>
        <taxon>Agaricomycetidae</taxon>
        <taxon>Boletales</taxon>
        <taxon>Suillineae</taxon>
        <taxon>Suillaceae</taxon>
        <taxon>Suillus</taxon>
    </lineage>
</organism>
<dbReference type="GeneID" id="64600137"/>
<dbReference type="Proteomes" id="UP000719766">
    <property type="component" value="Unassembled WGS sequence"/>
</dbReference>
<proteinExistence type="predicted"/>
<sequence>MANFGSYEDTQTGFEHKSYVYDPQFSALSILCGLPTFSIDFVGYLSIGPQPTLHPLYLYVLPTCHAALKDHLVLVAYVAMPVAHFSAFEIFADTDVPVFVLANRDDVMPPLNLSWVQNKTGIDTMLYGVYFHDGVAHEHEVQTIIHYVGFPMGFYTTIPDVDYSVSFPTSDNMSQSDALWQSHSVQDSSIPISWLGYTVDTVSAGSSSVLDTTPEEDITPEKKVAPEKKVEPEKKKVEPEKKKVEPAQLNLYMIMKACPKWKRALAHLRLKNVYHLEVCLGRMENPHILVTSVYARHRCQLIHTLWPQCLVKANVTAEQLETGIQPNFQISTNAYSFLVLNTVTKVPLSHDEVLLMTGPWLSLFLYDIRRVVIRSIDNVHAGFGLRSDTIWGIALRDKLLGLMQMFIRPYANMLPIANNRFAIFLAEQITKEIAYHIVFRINRTCKFRLVLADLDPAAFRHALHPPLDTLALCYEGLLAWLINIWGVTDIMPNFPTIIQVHQELCETIFMLLLQENDPGYVSFLNVLRSLCTIM</sequence>
<comment type="caution">
    <text evidence="2">The sequence shown here is derived from an EMBL/GenBank/DDBJ whole genome shotgun (WGS) entry which is preliminary data.</text>
</comment>
<dbReference type="OrthoDB" id="2670520at2759"/>
<protein>
    <submittedName>
        <fullName evidence="2">Uncharacterized protein</fullName>
    </submittedName>
</protein>
<dbReference type="RefSeq" id="XP_041161711.1">
    <property type="nucleotide sequence ID" value="XM_041306373.1"/>
</dbReference>
<feature type="region of interest" description="Disordered" evidence="1">
    <location>
        <begin position="208"/>
        <end position="241"/>
    </location>
</feature>
<keyword evidence="3" id="KW-1185">Reference proteome</keyword>